<keyword evidence="4" id="KW-1185">Reference proteome</keyword>
<dbReference type="Proteomes" id="UP001296104">
    <property type="component" value="Unassembled WGS sequence"/>
</dbReference>
<feature type="compositionally biased region" description="Low complexity" evidence="1">
    <location>
        <begin position="347"/>
        <end position="358"/>
    </location>
</feature>
<feature type="region of interest" description="Disordered" evidence="1">
    <location>
        <begin position="485"/>
        <end position="601"/>
    </location>
</feature>
<accession>A0AAI9EBT4</accession>
<proteinExistence type="predicted"/>
<feature type="compositionally biased region" description="Pro residues" evidence="1">
    <location>
        <begin position="328"/>
        <end position="346"/>
    </location>
</feature>
<dbReference type="Pfam" id="PF24707">
    <property type="entry name" value="Swc3"/>
    <property type="match status" value="1"/>
</dbReference>
<evidence type="ECO:0000313" key="3">
    <source>
        <dbReference type="EMBL" id="CAK4030637.1"/>
    </source>
</evidence>
<dbReference type="EMBL" id="CAVMBE010000038">
    <property type="protein sequence ID" value="CAK4030637.1"/>
    <property type="molecule type" value="Genomic_DNA"/>
</dbReference>
<protein>
    <recommendedName>
        <fullName evidence="2">SWR1-complex protein 3 domain-containing protein</fullName>
    </recommendedName>
</protein>
<feature type="domain" description="SWR1-complex protein 3" evidence="2">
    <location>
        <begin position="63"/>
        <end position="162"/>
    </location>
</feature>
<dbReference type="GO" id="GO:0000812">
    <property type="term" value="C:Swr1 complex"/>
    <property type="evidence" value="ECO:0007669"/>
    <property type="project" value="InterPro"/>
</dbReference>
<gene>
    <name evidence="3" type="ORF">LECACI_7A005795</name>
</gene>
<sequence length="601" mass="65910">MAQSQEPKAGEKRGPGRPPRTATPAAKKQKTAAPTPPAFATPVTRSPAVDSPAPEKKGIRLPSKIADSKPLPTVAEPQPAHLPSEEYQNIAASNVLAAAIDRSRQKWICEGIFKRYWVKPEKGTGKNAKPQPPNNPEVKWMKGKGECRIRLEPHLLVAQVFVEERPRPKQNQPIYGQYGQQQYRPPQSQPYLQHSNQQFQNRPVPPVSQPGTPQSMQNVQPLMPQQPPQRPPAASPPASGQQDKKNPDPVISMLASRASSDPELKALMKEVATGNATSHQLKVFQRHIDELGAIISKQKGEREDQPQPPQQSNGATYDGAVDQRPQLQPQPRPQPIQPQHPPPRAPYPAQTPYTQQPQWTPPTNLPVILEFQTQGATEDRFLFPEYSILEPLSPQHELVSFVVVRKGRNAVDSTGLDPERDYWQPVTMMVEVAYGREEIMNCIRRWVKPAAEVQKYMEDVMKRCRRAPESYLALRLPHKGSAMIESGEASKEATPISLEERAKPKAAVRSISKKAASKPDTAVPVGTSAKKSGEVSAASTASTATSQPTLSADDAASTTQLDDKGAALTTATATGALESPATTDNSRPRRAHRKSVRISDG</sequence>
<feature type="compositionally biased region" description="Polar residues" evidence="1">
    <location>
        <begin position="209"/>
        <end position="219"/>
    </location>
</feature>
<name>A0AAI9EBT4_9PEZI</name>
<feature type="compositionally biased region" description="Low complexity" evidence="1">
    <location>
        <begin position="536"/>
        <end position="552"/>
    </location>
</feature>
<dbReference type="PANTHER" id="PTHR28108">
    <property type="entry name" value="SWR1-COMPLEX PROTEIN 3"/>
    <property type="match status" value="1"/>
</dbReference>
<comment type="caution">
    <text evidence="3">The sequence shown here is derived from an EMBL/GenBank/DDBJ whole genome shotgun (WGS) entry which is preliminary data.</text>
</comment>
<evidence type="ECO:0000256" key="1">
    <source>
        <dbReference type="SAM" id="MobiDB-lite"/>
    </source>
</evidence>
<dbReference type="GO" id="GO:0140849">
    <property type="term" value="F:ATP-dependent H2AZ histone chaperone activity"/>
    <property type="evidence" value="ECO:0007669"/>
    <property type="project" value="InterPro"/>
</dbReference>
<feature type="compositionally biased region" description="Low complexity" evidence="1">
    <location>
        <begin position="566"/>
        <end position="577"/>
    </location>
</feature>
<dbReference type="AlphaFoldDB" id="A0AAI9EBT4"/>
<feature type="compositionally biased region" description="Pro residues" evidence="1">
    <location>
        <begin position="224"/>
        <end position="235"/>
    </location>
</feature>
<evidence type="ECO:0000313" key="4">
    <source>
        <dbReference type="Proteomes" id="UP001296104"/>
    </source>
</evidence>
<feature type="region of interest" description="Disordered" evidence="1">
    <location>
        <begin position="1"/>
        <end position="82"/>
    </location>
</feature>
<dbReference type="PANTHER" id="PTHR28108:SF1">
    <property type="entry name" value="SWR1-COMPLEX PROTEIN 3"/>
    <property type="match status" value="1"/>
</dbReference>
<organism evidence="3 4">
    <name type="scientific">Lecanosticta acicola</name>
    <dbReference type="NCBI Taxonomy" id="111012"/>
    <lineage>
        <taxon>Eukaryota</taxon>
        <taxon>Fungi</taxon>
        <taxon>Dikarya</taxon>
        <taxon>Ascomycota</taxon>
        <taxon>Pezizomycotina</taxon>
        <taxon>Dothideomycetes</taxon>
        <taxon>Dothideomycetidae</taxon>
        <taxon>Mycosphaerellales</taxon>
        <taxon>Mycosphaerellaceae</taxon>
        <taxon>Lecanosticta</taxon>
    </lineage>
</organism>
<evidence type="ECO:0000259" key="2">
    <source>
        <dbReference type="Pfam" id="PF24707"/>
    </source>
</evidence>
<dbReference type="InterPro" id="IPR037651">
    <property type="entry name" value="Swc3"/>
</dbReference>
<feature type="region of interest" description="Disordered" evidence="1">
    <location>
        <begin position="299"/>
        <end position="361"/>
    </location>
</feature>
<reference evidence="3" key="1">
    <citation type="submission" date="2023-11" db="EMBL/GenBank/DDBJ databases">
        <authorList>
            <person name="Alioto T."/>
            <person name="Alioto T."/>
            <person name="Gomez Garrido J."/>
        </authorList>
    </citation>
    <scope>NUCLEOTIDE SEQUENCE</scope>
</reference>
<dbReference type="InterPro" id="IPR057558">
    <property type="entry name" value="Swc3_dom"/>
</dbReference>
<feature type="region of interest" description="Disordered" evidence="1">
    <location>
        <begin position="168"/>
        <end position="249"/>
    </location>
</feature>
<feature type="compositionally biased region" description="Basic residues" evidence="1">
    <location>
        <begin position="588"/>
        <end position="601"/>
    </location>
</feature>
<feature type="compositionally biased region" description="Low complexity" evidence="1">
    <location>
        <begin position="170"/>
        <end position="193"/>
    </location>
</feature>